<evidence type="ECO:0000259" key="9">
    <source>
        <dbReference type="PROSITE" id="PS50110"/>
    </source>
</evidence>
<comment type="domain">
    <text evidence="5">Contains a C-terminal catalytic domain, and an N-terminal region which modulates catalytic activity.</text>
</comment>
<comment type="similarity">
    <text evidence="5">Belongs to the CheB family.</text>
</comment>
<keyword evidence="12" id="KW-1185">Reference proteome</keyword>
<dbReference type="GO" id="GO:0000156">
    <property type="term" value="F:phosphorelay response regulator activity"/>
    <property type="evidence" value="ECO:0007669"/>
    <property type="project" value="InterPro"/>
</dbReference>
<evidence type="ECO:0000256" key="6">
    <source>
        <dbReference type="PROSITE-ProRule" id="PRU00050"/>
    </source>
</evidence>
<dbReference type="InterPro" id="IPR035909">
    <property type="entry name" value="CheB_C"/>
</dbReference>
<dbReference type="EMBL" id="CP051428">
    <property type="protein sequence ID" value="QJC52268.1"/>
    <property type="molecule type" value="Genomic_DNA"/>
</dbReference>
<dbReference type="Gene3D" id="3.40.50.180">
    <property type="entry name" value="Methylesterase CheB, C-terminal domain"/>
    <property type="match status" value="1"/>
</dbReference>
<dbReference type="HAMAP" id="MF_00099">
    <property type="entry name" value="CheB_chemtxs"/>
    <property type="match status" value="1"/>
</dbReference>
<keyword evidence="1 5" id="KW-0963">Cytoplasm</keyword>
<feature type="compositionally biased region" description="Low complexity" evidence="8">
    <location>
        <begin position="147"/>
        <end position="156"/>
    </location>
</feature>
<evidence type="ECO:0000256" key="4">
    <source>
        <dbReference type="ARBA" id="ARBA00048267"/>
    </source>
</evidence>
<comment type="catalytic activity">
    <reaction evidence="5">
        <text>L-glutaminyl-[protein] + H2O = L-glutamyl-[protein] + NH4(+)</text>
        <dbReference type="Rhea" id="RHEA:16441"/>
        <dbReference type="Rhea" id="RHEA-COMP:10207"/>
        <dbReference type="Rhea" id="RHEA-COMP:10208"/>
        <dbReference type="ChEBI" id="CHEBI:15377"/>
        <dbReference type="ChEBI" id="CHEBI:28938"/>
        <dbReference type="ChEBI" id="CHEBI:29973"/>
        <dbReference type="ChEBI" id="CHEBI:30011"/>
        <dbReference type="EC" id="3.5.1.44"/>
    </reaction>
</comment>
<dbReference type="Pfam" id="PF00072">
    <property type="entry name" value="Response_reg"/>
    <property type="match status" value="1"/>
</dbReference>
<dbReference type="SUPFAM" id="SSF52738">
    <property type="entry name" value="Methylesterase CheB, C-terminal domain"/>
    <property type="match status" value="1"/>
</dbReference>
<dbReference type="GO" id="GO:0008984">
    <property type="term" value="F:protein-glutamate methylesterase activity"/>
    <property type="evidence" value="ECO:0007669"/>
    <property type="project" value="UniProtKB-UniRule"/>
</dbReference>
<gene>
    <name evidence="5" type="primary">cheB</name>
    <name evidence="11" type="ORF">HGI30_12320</name>
</gene>
<comment type="subcellular location">
    <subcellularLocation>
        <location evidence="5">Cytoplasm</location>
    </subcellularLocation>
</comment>
<feature type="modified residue" description="4-aspartylphosphate" evidence="5 7">
    <location>
        <position position="56"/>
    </location>
</feature>
<evidence type="ECO:0000256" key="8">
    <source>
        <dbReference type="SAM" id="MobiDB-lite"/>
    </source>
</evidence>
<comment type="catalytic activity">
    <reaction evidence="4 5">
        <text>[protein]-L-glutamate 5-O-methyl ester + H2O = L-glutamyl-[protein] + methanol + H(+)</text>
        <dbReference type="Rhea" id="RHEA:23236"/>
        <dbReference type="Rhea" id="RHEA-COMP:10208"/>
        <dbReference type="Rhea" id="RHEA-COMP:10311"/>
        <dbReference type="ChEBI" id="CHEBI:15377"/>
        <dbReference type="ChEBI" id="CHEBI:15378"/>
        <dbReference type="ChEBI" id="CHEBI:17790"/>
        <dbReference type="ChEBI" id="CHEBI:29973"/>
        <dbReference type="ChEBI" id="CHEBI:82795"/>
        <dbReference type="EC" id="3.1.1.61"/>
    </reaction>
</comment>
<evidence type="ECO:0000256" key="5">
    <source>
        <dbReference type="HAMAP-Rule" id="MF_00099"/>
    </source>
</evidence>
<sequence length="440" mass="46120">MSPYRVLVVDDSAFMRAVIKDLIEEDPAFEVAGMARNGIEAVEAASRLNPDAMTLDLEMPEMNGIDALEAIMASNPLPVIMFSGMSEEHASLTIAALQQGAFDFIRKPAASSPPGEISTIGRLLREKLHTAVLIRERIRRQQKEAELAAAQAKAAVPPQPEKPAAPAADRGAREAERAKAPAKRSGTAPGAPSAPAPKRAAPKLDKPAGREAVPPQSEAAAGRPARGLAPSRPPKPPAAPKGAEAGSRAFKHLIAVGTSTGGPRALQQLIAGLPEDLPAPVLIVQHMPPRFTASLAKRLDAAGPLAVHEAVDGQPVRAGHVYLAPGGNHMRLDRDEQGFVIRLSQDEPVSGHRPSVDVLYRSLVPHGALKRHGVILTGMGSDGAKGMLELKDSGAVSTIAESEESCVVYGMPRSCVENGSCDTVLPLASIAKELAVRCLG</sequence>
<name>A0A6H2GYS5_9BACL</name>
<dbReference type="InterPro" id="IPR001789">
    <property type="entry name" value="Sig_transdc_resp-reg_receiver"/>
</dbReference>
<keyword evidence="3 5" id="KW-0378">Hydrolase</keyword>
<keyword evidence="2 5" id="KW-0145">Chemotaxis</keyword>
<feature type="domain" description="CheB-type methylesterase" evidence="10">
    <location>
        <begin position="247"/>
        <end position="434"/>
    </location>
</feature>
<evidence type="ECO:0000256" key="7">
    <source>
        <dbReference type="PROSITE-ProRule" id="PRU00169"/>
    </source>
</evidence>
<dbReference type="CDD" id="cd16432">
    <property type="entry name" value="CheB_Rec"/>
    <property type="match status" value="1"/>
</dbReference>
<dbReference type="GO" id="GO:0006935">
    <property type="term" value="P:chemotaxis"/>
    <property type="evidence" value="ECO:0007669"/>
    <property type="project" value="UniProtKB-UniRule"/>
</dbReference>
<dbReference type="Gene3D" id="3.40.50.2300">
    <property type="match status" value="1"/>
</dbReference>
<proteinExistence type="inferred from homology"/>
<dbReference type="SUPFAM" id="SSF52172">
    <property type="entry name" value="CheY-like"/>
    <property type="match status" value="1"/>
</dbReference>
<dbReference type="InterPro" id="IPR011006">
    <property type="entry name" value="CheY-like_superfamily"/>
</dbReference>
<keyword evidence="5 7" id="KW-0597">Phosphoprotein</keyword>
<dbReference type="Pfam" id="PF01339">
    <property type="entry name" value="CheB_methylest"/>
    <property type="match status" value="1"/>
</dbReference>
<accession>A0A6H2GYS5</accession>
<feature type="region of interest" description="Disordered" evidence="8">
    <location>
        <begin position="145"/>
        <end position="245"/>
    </location>
</feature>
<feature type="active site" evidence="5 6">
    <location>
        <position position="286"/>
    </location>
</feature>
<dbReference type="InterPro" id="IPR000673">
    <property type="entry name" value="Sig_transdc_resp-reg_Me-estase"/>
</dbReference>
<dbReference type="EC" id="3.5.1.44" evidence="5"/>
<dbReference type="GO" id="GO:0005737">
    <property type="term" value="C:cytoplasm"/>
    <property type="evidence" value="ECO:0007669"/>
    <property type="project" value="UniProtKB-SubCell"/>
</dbReference>
<feature type="compositionally biased region" description="Low complexity" evidence="8">
    <location>
        <begin position="188"/>
        <end position="199"/>
    </location>
</feature>
<dbReference type="PANTHER" id="PTHR42872:SF6">
    <property type="entry name" value="PROTEIN-GLUTAMATE METHYLESTERASE_PROTEIN-GLUTAMINE GLUTAMINASE"/>
    <property type="match status" value="1"/>
</dbReference>
<dbReference type="AlphaFoldDB" id="A0A6H2GYS5"/>
<evidence type="ECO:0000313" key="11">
    <source>
        <dbReference type="EMBL" id="QJC52268.1"/>
    </source>
</evidence>
<feature type="active site" evidence="5 6">
    <location>
        <position position="259"/>
    </location>
</feature>
<dbReference type="KEGG" id="palr:HGI30_12320"/>
<reference evidence="11 12" key="1">
    <citation type="submission" date="2020-04" db="EMBL/GenBank/DDBJ databases">
        <title>Novel Paenibacillus strain UniB2 isolated from commercial digestive syrup.</title>
        <authorList>
            <person name="Thorat V."/>
            <person name="Kirdat K."/>
            <person name="Tiwarekar B."/>
            <person name="Yadav A."/>
        </authorList>
    </citation>
    <scope>NUCLEOTIDE SEQUENCE [LARGE SCALE GENOMIC DNA]</scope>
    <source>
        <strain evidence="11 12">UniB2</strain>
    </source>
</reference>
<feature type="compositionally biased region" description="Basic and acidic residues" evidence="8">
    <location>
        <begin position="170"/>
        <end position="179"/>
    </location>
</feature>
<dbReference type="NCBIfam" id="NF001965">
    <property type="entry name" value="PRK00742.1"/>
    <property type="match status" value="1"/>
</dbReference>
<evidence type="ECO:0000256" key="2">
    <source>
        <dbReference type="ARBA" id="ARBA00022500"/>
    </source>
</evidence>
<dbReference type="EC" id="3.1.1.61" evidence="5"/>
<dbReference type="PROSITE" id="PS50122">
    <property type="entry name" value="CHEB"/>
    <property type="match status" value="1"/>
</dbReference>
<dbReference type="PANTHER" id="PTHR42872">
    <property type="entry name" value="PROTEIN-GLUTAMATE METHYLESTERASE/PROTEIN-GLUTAMINE GLUTAMINASE"/>
    <property type="match status" value="1"/>
</dbReference>
<organism evidence="11 12">
    <name type="scientific">Paenibacillus albicereus</name>
    <dbReference type="NCBI Taxonomy" id="2726185"/>
    <lineage>
        <taxon>Bacteria</taxon>
        <taxon>Bacillati</taxon>
        <taxon>Bacillota</taxon>
        <taxon>Bacilli</taxon>
        <taxon>Bacillales</taxon>
        <taxon>Paenibacillaceae</taxon>
        <taxon>Paenibacillus</taxon>
    </lineage>
</organism>
<comment type="PTM">
    <text evidence="5">Phosphorylated by CheA. Phosphorylation of the N-terminal regulatory domain activates the methylesterase activity.</text>
</comment>
<evidence type="ECO:0000259" key="10">
    <source>
        <dbReference type="PROSITE" id="PS50122"/>
    </source>
</evidence>
<dbReference type="InterPro" id="IPR008248">
    <property type="entry name" value="CheB-like"/>
</dbReference>
<dbReference type="PROSITE" id="PS50110">
    <property type="entry name" value="RESPONSE_REGULATORY"/>
    <property type="match status" value="1"/>
</dbReference>
<dbReference type="SMART" id="SM00448">
    <property type="entry name" value="REC"/>
    <property type="match status" value="1"/>
</dbReference>
<comment type="function">
    <text evidence="5">Involved in chemotaxis. Part of a chemotaxis signal transduction system that modulates chemotaxis in response to various stimuli. Catalyzes the demethylation of specific methylglutamate residues introduced into the chemoreceptors (methyl-accepting chemotaxis proteins or MCP) by CheR. Also mediates the irreversible deamidation of specific glutamine residues to glutamic acid.</text>
</comment>
<evidence type="ECO:0000256" key="1">
    <source>
        <dbReference type="ARBA" id="ARBA00022490"/>
    </source>
</evidence>
<feature type="compositionally biased region" description="Low complexity" evidence="8">
    <location>
        <begin position="219"/>
        <end position="230"/>
    </location>
</feature>
<feature type="active site" evidence="5 6">
    <location>
        <position position="382"/>
    </location>
</feature>
<evidence type="ECO:0000313" key="12">
    <source>
        <dbReference type="Proteomes" id="UP000502136"/>
    </source>
</evidence>
<feature type="domain" description="Response regulatory" evidence="9">
    <location>
        <begin position="5"/>
        <end position="122"/>
    </location>
</feature>
<dbReference type="Proteomes" id="UP000502136">
    <property type="component" value="Chromosome"/>
</dbReference>
<evidence type="ECO:0000256" key="3">
    <source>
        <dbReference type="ARBA" id="ARBA00022801"/>
    </source>
</evidence>
<dbReference type="GO" id="GO:0050568">
    <property type="term" value="F:protein-glutamine glutaminase activity"/>
    <property type="evidence" value="ECO:0007669"/>
    <property type="project" value="UniProtKB-UniRule"/>
</dbReference>
<dbReference type="CDD" id="cd17541">
    <property type="entry name" value="REC_CheB-like"/>
    <property type="match status" value="1"/>
</dbReference>
<protein>
    <recommendedName>
        <fullName evidence="5">Protein-glutamate methylesterase/protein-glutamine glutaminase</fullName>
        <ecNumber evidence="5">3.1.1.61</ecNumber>
        <ecNumber evidence="5">3.5.1.44</ecNumber>
    </recommendedName>
</protein>
<dbReference type="RefSeq" id="WP_168907834.1">
    <property type="nucleotide sequence ID" value="NZ_CP051428.1"/>
</dbReference>